<sequence>MIGRIRAAWDDSRRAANTRRGSNPMSREEWFELQDRITNLITGESLSIHLTDYRRHIERCIESQFRLHEARTRSDEPLTRSDVEAIAVNAAGDLIGKAFLGSTSPTAPDTNSRTVTGVLHTDDGDGVGREWNPETYERNATRRTGMTPILGDGPITRAEATAIGAEIKDKLDELLAAKCAGVLPGLASSGGVWRSAGSELDHERSARADEENDVAQVASDCVGHGLSGADDLSGGIDDVVCSVNRYLERLIADMDDRAGGVRHRHFDARTCHSDSSPSVGDAGAHSVGEGSVAGVETTAPVIDATDCGSDAGCAAQVMLAGHVIDLTLEQNAVFGTLTVTVHLPDGPIWRTLVHPSLRNGDGKQIFPTDDLPVGERLSDQREGFRASCVGSLEGSAGLVGRSTATSTAATPDELIVGPLVVDQSEPGGLHHGTGGHSGPDSGDRKDADECVPQGDRNDDVSVSTRPDEHLVGVGDEDGLELGRRRNGPVGHSASPSIDGGHRTVGEGSVAGVETAAPVTDATDVFAGPGLFRYDGSQAHAAEHAAADEAATWQAMTRQIGDYLAELHRQGESWHQMARLILHVFELRQTP</sequence>
<gene>
    <name evidence="2" type="ORF">BS297_17675</name>
</gene>
<protein>
    <submittedName>
        <fullName evidence="2">Uncharacterized protein</fullName>
    </submittedName>
</protein>
<evidence type="ECO:0000313" key="3">
    <source>
        <dbReference type="Proteomes" id="UP000325576"/>
    </source>
</evidence>
<evidence type="ECO:0000313" key="2">
    <source>
        <dbReference type="EMBL" id="KAB2583976.1"/>
    </source>
</evidence>
<evidence type="ECO:0000256" key="1">
    <source>
        <dbReference type="SAM" id="MobiDB-lite"/>
    </source>
</evidence>
<dbReference type="Proteomes" id="UP000325576">
    <property type="component" value="Unassembled WGS sequence"/>
</dbReference>
<dbReference type="EMBL" id="MRBO01000482">
    <property type="protein sequence ID" value="KAB2583976.1"/>
    <property type="molecule type" value="Genomic_DNA"/>
</dbReference>
<feature type="compositionally biased region" description="Basic and acidic residues" evidence="1">
    <location>
        <begin position="455"/>
        <end position="470"/>
    </location>
</feature>
<accession>A0A0C3AE21</accession>
<name>A0A0C3AE21_RHOER</name>
<dbReference type="AlphaFoldDB" id="A0A0C3AE21"/>
<proteinExistence type="predicted"/>
<feature type="compositionally biased region" description="Polar residues" evidence="1">
    <location>
        <begin position="102"/>
        <end position="115"/>
    </location>
</feature>
<feature type="region of interest" description="Disordered" evidence="1">
    <location>
        <begin position="422"/>
        <end position="501"/>
    </location>
</feature>
<reference evidence="2 3" key="1">
    <citation type="journal article" date="2017" name="Poromechanics V (2013)">
        <title>Genomic Characterization of the Arsenic-Tolerant Actinobacterium, &lt;i&gt;Rhodococcus erythropolis&lt;/i&gt; S43.</title>
        <authorList>
            <person name="Retamal-Morales G."/>
            <person name="Mehnert M."/>
            <person name="Schwabe R."/>
            <person name="Tischler D."/>
            <person name="Schloemann M."/>
            <person name="Levican G.J."/>
        </authorList>
    </citation>
    <scope>NUCLEOTIDE SEQUENCE [LARGE SCALE GENOMIC DNA]</scope>
    <source>
        <strain evidence="2 3">S43</strain>
    </source>
</reference>
<feature type="region of interest" description="Disordered" evidence="1">
    <location>
        <begin position="1"/>
        <end position="26"/>
    </location>
</feature>
<comment type="caution">
    <text evidence="2">The sequence shown here is derived from an EMBL/GenBank/DDBJ whole genome shotgun (WGS) entry which is preliminary data.</text>
</comment>
<feature type="compositionally biased region" description="Basic and acidic residues" evidence="1">
    <location>
        <begin position="120"/>
        <end position="132"/>
    </location>
</feature>
<feature type="region of interest" description="Disordered" evidence="1">
    <location>
        <begin position="102"/>
        <end position="132"/>
    </location>
</feature>
<organism evidence="2 3">
    <name type="scientific">Rhodococcus erythropolis</name>
    <name type="common">Arthrobacter picolinophilus</name>
    <dbReference type="NCBI Taxonomy" id="1833"/>
    <lineage>
        <taxon>Bacteria</taxon>
        <taxon>Bacillati</taxon>
        <taxon>Actinomycetota</taxon>
        <taxon>Actinomycetes</taxon>
        <taxon>Mycobacteriales</taxon>
        <taxon>Nocardiaceae</taxon>
        <taxon>Rhodococcus</taxon>
        <taxon>Rhodococcus erythropolis group</taxon>
    </lineage>
</organism>